<dbReference type="SUPFAM" id="SSF63380">
    <property type="entry name" value="Riboflavin synthase domain-like"/>
    <property type="match status" value="1"/>
</dbReference>
<dbReference type="Gene3D" id="3.40.50.80">
    <property type="entry name" value="Nucleotide-binding domain of ferredoxin-NADP reductase (FNR) module"/>
    <property type="match status" value="1"/>
</dbReference>
<dbReference type="Pfam" id="PF08021">
    <property type="entry name" value="FAD_binding_9"/>
    <property type="match status" value="1"/>
</dbReference>
<evidence type="ECO:0000259" key="2">
    <source>
        <dbReference type="PROSITE" id="PS51384"/>
    </source>
</evidence>
<dbReference type="GO" id="GO:0016491">
    <property type="term" value="F:oxidoreductase activity"/>
    <property type="evidence" value="ECO:0007669"/>
    <property type="project" value="InterPro"/>
</dbReference>
<dbReference type="AlphaFoldDB" id="A0A443IJZ0"/>
<dbReference type="InterPro" id="IPR007037">
    <property type="entry name" value="SIP_rossman_dom"/>
</dbReference>
<dbReference type="InterPro" id="IPR039374">
    <property type="entry name" value="SIP_fam"/>
</dbReference>
<dbReference type="InterPro" id="IPR017927">
    <property type="entry name" value="FAD-bd_FR_type"/>
</dbReference>
<evidence type="ECO:0000313" key="4">
    <source>
        <dbReference type="Proteomes" id="UP000285710"/>
    </source>
</evidence>
<dbReference type="CDD" id="cd06193">
    <property type="entry name" value="siderophore_interacting"/>
    <property type="match status" value="1"/>
</dbReference>
<dbReference type="PANTHER" id="PTHR30157">
    <property type="entry name" value="FERRIC REDUCTASE, NADPH-DEPENDENT"/>
    <property type="match status" value="1"/>
</dbReference>
<protein>
    <submittedName>
        <fullName evidence="3">Siderophore-interacting protein</fullName>
    </submittedName>
</protein>
<dbReference type="PANTHER" id="PTHR30157:SF0">
    <property type="entry name" value="NADPH-DEPENDENT FERRIC-CHELATE REDUCTASE"/>
    <property type="match status" value="1"/>
</dbReference>
<comment type="caution">
    <text evidence="3">The sequence shown here is derived from an EMBL/GenBank/DDBJ whole genome shotgun (WGS) entry which is preliminary data.</text>
</comment>
<dbReference type="InterPro" id="IPR013113">
    <property type="entry name" value="SIP_FAD-bd"/>
</dbReference>
<dbReference type="InterPro" id="IPR039261">
    <property type="entry name" value="FNR_nucleotide-bd"/>
</dbReference>
<dbReference type="Proteomes" id="UP000285710">
    <property type="component" value="Unassembled WGS sequence"/>
</dbReference>
<sequence>MEQIITRHRFDIRRRHLTVAEKSWLTPHMIRIVLEGEELADFQSLAPDDHIKLFFPTGTDKPEMRDYTPRALDRAARRLTIDFAVHEAGPATQWAIDARPGDGLEIGGPRGSAVVAQVFDWWLLIGDETALPAMGRWVEEMPEGTRVTTLGLVTGAEEEQSFATRAAHEARWLHRPAEAAADPVPALAAAAGLDLPEGRGFIWIAAEASVARTLRAHFLTERGHPREWVKASGYWVQGQADAHDKLID</sequence>
<proteinExistence type="inferred from homology"/>
<accession>A0A443IJZ0</accession>
<dbReference type="EMBL" id="SAUW01000045">
    <property type="protein sequence ID" value="RWR04806.1"/>
    <property type="molecule type" value="Genomic_DNA"/>
</dbReference>
<comment type="similarity">
    <text evidence="1">Belongs to the SIP oxidoreductase family.</text>
</comment>
<gene>
    <name evidence="3" type="ORF">D2T33_20650</name>
</gene>
<dbReference type="PROSITE" id="PS51384">
    <property type="entry name" value="FAD_FR"/>
    <property type="match status" value="1"/>
</dbReference>
<dbReference type="Gene3D" id="2.40.30.10">
    <property type="entry name" value="Translation factors"/>
    <property type="match status" value="1"/>
</dbReference>
<evidence type="ECO:0000313" key="3">
    <source>
        <dbReference type="EMBL" id="RWR04806.1"/>
    </source>
</evidence>
<reference evidence="3 4" key="1">
    <citation type="submission" date="2019-01" db="EMBL/GenBank/DDBJ databases">
        <title>Sinorhodobacter populi sp. nov. isolated from the symptomatic bark tissue of Populus euramericana canker.</title>
        <authorList>
            <person name="Xu G."/>
        </authorList>
    </citation>
    <scope>NUCLEOTIDE SEQUENCE [LARGE SCALE GENOMIC DNA]</scope>
    <source>
        <strain evidence="3 4">2D-5</strain>
    </source>
</reference>
<evidence type="ECO:0000256" key="1">
    <source>
        <dbReference type="ARBA" id="ARBA00035644"/>
    </source>
</evidence>
<dbReference type="InterPro" id="IPR017938">
    <property type="entry name" value="Riboflavin_synthase-like_b-brl"/>
</dbReference>
<keyword evidence="4" id="KW-1185">Reference proteome</keyword>
<dbReference type="Pfam" id="PF04954">
    <property type="entry name" value="SIP"/>
    <property type="match status" value="1"/>
</dbReference>
<name>A0A443IJZ0_9RHOB</name>
<dbReference type="RefSeq" id="WP_128271017.1">
    <property type="nucleotide sequence ID" value="NZ_SAUW01000045.1"/>
</dbReference>
<feature type="domain" description="FAD-binding FR-type" evidence="2">
    <location>
        <begin position="12"/>
        <end position="116"/>
    </location>
</feature>
<reference evidence="3 4" key="2">
    <citation type="submission" date="2019-01" db="EMBL/GenBank/DDBJ databases">
        <authorList>
            <person name="Li Y."/>
        </authorList>
    </citation>
    <scope>NUCLEOTIDE SEQUENCE [LARGE SCALE GENOMIC DNA]</scope>
    <source>
        <strain evidence="3 4">2D-5</strain>
    </source>
</reference>
<organism evidence="3 4">
    <name type="scientific">Paenirhodobacter populi</name>
    <dbReference type="NCBI Taxonomy" id="2306993"/>
    <lineage>
        <taxon>Bacteria</taxon>
        <taxon>Pseudomonadati</taxon>
        <taxon>Pseudomonadota</taxon>
        <taxon>Alphaproteobacteria</taxon>
        <taxon>Rhodobacterales</taxon>
        <taxon>Rhodobacter group</taxon>
        <taxon>Paenirhodobacter</taxon>
    </lineage>
</organism>